<evidence type="ECO:0000256" key="1">
    <source>
        <dbReference type="ARBA" id="ARBA00023015"/>
    </source>
</evidence>
<accession>A0A7Z0WI82</accession>
<dbReference type="GO" id="GO:0003700">
    <property type="term" value="F:DNA-binding transcription factor activity"/>
    <property type="evidence" value="ECO:0007669"/>
    <property type="project" value="TreeGrafter"/>
</dbReference>
<dbReference type="InterPro" id="IPR001647">
    <property type="entry name" value="HTH_TetR"/>
</dbReference>
<keyword evidence="1" id="KW-0805">Transcription regulation</keyword>
<dbReference type="Proteomes" id="UP000185696">
    <property type="component" value="Unassembled WGS sequence"/>
</dbReference>
<protein>
    <recommendedName>
        <fullName evidence="5">HTH tetR-type domain-containing protein</fullName>
    </recommendedName>
</protein>
<dbReference type="PANTHER" id="PTHR30055:SF151">
    <property type="entry name" value="TRANSCRIPTIONAL REGULATORY PROTEIN"/>
    <property type="match status" value="1"/>
</dbReference>
<dbReference type="EMBL" id="MSIF01000016">
    <property type="protein sequence ID" value="OLF07347.1"/>
    <property type="molecule type" value="Genomic_DNA"/>
</dbReference>
<organism evidence="6 7">
    <name type="scientific">Actinophytocola xinjiangensis</name>
    <dbReference type="NCBI Taxonomy" id="485602"/>
    <lineage>
        <taxon>Bacteria</taxon>
        <taxon>Bacillati</taxon>
        <taxon>Actinomycetota</taxon>
        <taxon>Actinomycetes</taxon>
        <taxon>Pseudonocardiales</taxon>
        <taxon>Pseudonocardiaceae</taxon>
    </lineage>
</organism>
<sequence length="239" mass="27215">MAREEKVTEVIWSRIDATGRRAQPFLDYGQIVEAAVEIADADGIDALSMRKVATRLGTGTMTLYRYVSTKDELIDLMTDSVLGEVNPPAEPTSDWRGELADYARRTRRMAFRHPWAIWCLGRANLGPNLCQQIEHMMTCLDGLEIDIDEMLDMSFTVNAFTIGFVQIELSEQEARRRTGLSEQEWRERMAPYITGLLSTGKYPWLERIVHDAEDFPDPDETFERRLAHVLDGLTSGLPT</sequence>
<evidence type="ECO:0000256" key="4">
    <source>
        <dbReference type="PROSITE-ProRule" id="PRU00335"/>
    </source>
</evidence>
<keyword evidence="3" id="KW-0804">Transcription</keyword>
<dbReference type="SUPFAM" id="SSF48498">
    <property type="entry name" value="Tetracyclin repressor-like, C-terminal domain"/>
    <property type="match status" value="1"/>
</dbReference>
<feature type="domain" description="HTH tetR-type" evidence="5">
    <location>
        <begin position="25"/>
        <end position="85"/>
    </location>
</feature>
<dbReference type="InterPro" id="IPR009057">
    <property type="entry name" value="Homeodomain-like_sf"/>
</dbReference>
<proteinExistence type="predicted"/>
<evidence type="ECO:0000313" key="7">
    <source>
        <dbReference type="Proteomes" id="UP000185696"/>
    </source>
</evidence>
<evidence type="ECO:0000256" key="3">
    <source>
        <dbReference type="ARBA" id="ARBA00023163"/>
    </source>
</evidence>
<keyword evidence="2 4" id="KW-0238">DNA-binding</keyword>
<dbReference type="InterPro" id="IPR036271">
    <property type="entry name" value="Tet_transcr_reg_TetR-rel_C_sf"/>
</dbReference>
<dbReference type="InterPro" id="IPR004111">
    <property type="entry name" value="Repressor_TetR_C"/>
</dbReference>
<reference evidence="6 7" key="1">
    <citation type="submission" date="2016-12" db="EMBL/GenBank/DDBJ databases">
        <title>The draft genome sequence of Actinophytocola xinjiangensis.</title>
        <authorList>
            <person name="Wang W."/>
            <person name="Yuan L."/>
        </authorList>
    </citation>
    <scope>NUCLEOTIDE SEQUENCE [LARGE SCALE GENOMIC DNA]</scope>
    <source>
        <strain evidence="6 7">CGMCC 4.4663</strain>
    </source>
</reference>
<evidence type="ECO:0000259" key="5">
    <source>
        <dbReference type="PROSITE" id="PS50977"/>
    </source>
</evidence>
<gene>
    <name evidence="6" type="ORF">BLA60_27640</name>
</gene>
<dbReference type="Gene3D" id="1.10.10.60">
    <property type="entry name" value="Homeodomain-like"/>
    <property type="match status" value="1"/>
</dbReference>
<dbReference type="GO" id="GO:0000976">
    <property type="term" value="F:transcription cis-regulatory region binding"/>
    <property type="evidence" value="ECO:0007669"/>
    <property type="project" value="TreeGrafter"/>
</dbReference>
<dbReference type="OrthoDB" id="3818006at2"/>
<dbReference type="GO" id="GO:0045892">
    <property type="term" value="P:negative regulation of DNA-templated transcription"/>
    <property type="evidence" value="ECO:0007669"/>
    <property type="project" value="InterPro"/>
</dbReference>
<keyword evidence="7" id="KW-1185">Reference proteome</keyword>
<dbReference type="Pfam" id="PF02909">
    <property type="entry name" value="TetR_C_1"/>
    <property type="match status" value="1"/>
</dbReference>
<dbReference type="PANTHER" id="PTHR30055">
    <property type="entry name" value="HTH-TYPE TRANSCRIPTIONAL REGULATOR RUTR"/>
    <property type="match status" value="1"/>
</dbReference>
<dbReference type="AlphaFoldDB" id="A0A7Z0WI82"/>
<dbReference type="SUPFAM" id="SSF46689">
    <property type="entry name" value="Homeodomain-like"/>
    <property type="match status" value="1"/>
</dbReference>
<dbReference type="Pfam" id="PF00440">
    <property type="entry name" value="TetR_N"/>
    <property type="match status" value="1"/>
</dbReference>
<evidence type="ECO:0000256" key="2">
    <source>
        <dbReference type="ARBA" id="ARBA00023125"/>
    </source>
</evidence>
<dbReference type="InterPro" id="IPR050109">
    <property type="entry name" value="HTH-type_TetR-like_transc_reg"/>
</dbReference>
<dbReference type="PROSITE" id="PS50977">
    <property type="entry name" value="HTH_TETR_2"/>
    <property type="match status" value="1"/>
</dbReference>
<feature type="DNA-binding region" description="H-T-H motif" evidence="4">
    <location>
        <begin position="48"/>
        <end position="67"/>
    </location>
</feature>
<comment type="caution">
    <text evidence="6">The sequence shown here is derived from an EMBL/GenBank/DDBJ whole genome shotgun (WGS) entry which is preliminary data.</text>
</comment>
<dbReference type="Gene3D" id="1.10.357.10">
    <property type="entry name" value="Tetracycline Repressor, domain 2"/>
    <property type="match status" value="1"/>
</dbReference>
<evidence type="ECO:0000313" key="6">
    <source>
        <dbReference type="EMBL" id="OLF07347.1"/>
    </source>
</evidence>
<name>A0A7Z0WI82_9PSEU</name>